<dbReference type="EMBL" id="DSXR01000068">
    <property type="protein sequence ID" value="HGS87289.1"/>
    <property type="molecule type" value="Genomic_DNA"/>
</dbReference>
<evidence type="ECO:0000259" key="4">
    <source>
        <dbReference type="Pfam" id="PF04073"/>
    </source>
</evidence>
<evidence type="ECO:0000256" key="2">
    <source>
        <dbReference type="ARBA" id="ARBA00022917"/>
    </source>
</evidence>
<evidence type="ECO:0000313" key="5">
    <source>
        <dbReference type="EMBL" id="HGS87289.1"/>
    </source>
</evidence>
<accession>A0A7C4Q3N9</accession>
<name>A0A7C4Q3N9_9CHLR</name>
<dbReference type="InterPro" id="IPR004369">
    <property type="entry name" value="Prolyl-tRNA_editing_YbaK/EbsC"/>
</dbReference>
<dbReference type="PANTHER" id="PTHR30411">
    <property type="entry name" value="CYTOPLASMIC PROTEIN"/>
    <property type="match status" value="1"/>
</dbReference>
<dbReference type="AlphaFoldDB" id="A0A7C4Q3N9"/>
<sequence>MLPQLFGQTAWLDFQQPHLPASSALAHQPIPGVTMVTNNVTRLLTAKKIPFEAFELPNEKISGMDTARLLGVDPNLIYKTIVVTREKGGKPILAVIPAPHQVDLKALAAFLGEKKLKLPSQREAEQLTGLQAGGISPLALLQRGFQVVLDEAAMQHEKIHVSGGQRGLNIRLPVKALIELTRARTAVISSPRGESSDQD</sequence>
<dbReference type="GO" id="GO:0016829">
    <property type="term" value="F:lyase activity"/>
    <property type="evidence" value="ECO:0007669"/>
    <property type="project" value="UniProtKB-KW"/>
</dbReference>
<keyword evidence="3" id="KW-0456">Lyase</keyword>
<dbReference type="InterPro" id="IPR036754">
    <property type="entry name" value="YbaK/aa-tRNA-synt-asso_dom_sf"/>
</dbReference>
<dbReference type="InterPro" id="IPR007214">
    <property type="entry name" value="YbaK/aa-tRNA-synth-assoc-dom"/>
</dbReference>
<dbReference type="CDD" id="cd00002">
    <property type="entry name" value="YbaK_deacylase"/>
    <property type="match status" value="1"/>
</dbReference>
<evidence type="ECO:0000256" key="1">
    <source>
        <dbReference type="ARBA" id="ARBA00009798"/>
    </source>
</evidence>
<dbReference type="Pfam" id="PF04073">
    <property type="entry name" value="tRNA_edit"/>
    <property type="match status" value="1"/>
</dbReference>
<protein>
    <submittedName>
        <fullName evidence="5">Aminoacyl-tRNA deacylase</fullName>
    </submittedName>
</protein>
<dbReference type="GO" id="GO:0006412">
    <property type="term" value="P:translation"/>
    <property type="evidence" value="ECO:0007669"/>
    <property type="project" value="UniProtKB-KW"/>
</dbReference>
<feature type="domain" description="YbaK/aminoacyl-tRNA synthetase-associated" evidence="4">
    <location>
        <begin position="65"/>
        <end position="179"/>
    </location>
</feature>
<keyword evidence="2" id="KW-0648">Protein biosynthesis</keyword>
<gene>
    <name evidence="5" type="ORF">ENT17_06670</name>
</gene>
<reference evidence="5" key="1">
    <citation type="journal article" date="2020" name="mSystems">
        <title>Genome- and Community-Level Interaction Insights into Carbon Utilization and Element Cycling Functions of Hydrothermarchaeota in Hydrothermal Sediment.</title>
        <authorList>
            <person name="Zhou Z."/>
            <person name="Liu Y."/>
            <person name="Xu W."/>
            <person name="Pan J."/>
            <person name="Luo Z.H."/>
            <person name="Li M."/>
        </authorList>
    </citation>
    <scope>NUCLEOTIDE SEQUENCE [LARGE SCALE GENOMIC DNA]</scope>
    <source>
        <strain evidence="5">SpSt-556</strain>
    </source>
</reference>
<organism evidence="5">
    <name type="scientific">Bellilinea caldifistulae</name>
    <dbReference type="NCBI Taxonomy" id="360411"/>
    <lineage>
        <taxon>Bacteria</taxon>
        <taxon>Bacillati</taxon>
        <taxon>Chloroflexota</taxon>
        <taxon>Anaerolineae</taxon>
        <taxon>Anaerolineales</taxon>
        <taxon>Anaerolineaceae</taxon>
        <taxon>Bellilinea</taxon>
    </lineage>
</organism>
<comment type="caution">
    <text evidence="5">The sequence shown here is derived from an EMBL/GenBank/DDBJ whole genome shotgun (WGS) entry which is preliminary data.</text>
</comment>
<proteinExistence type="inferred from homology"/>
<comment type="similarity">
    <text evidence="1">Belongs to the prolyl-tRNA editing family. YbaK/EbsC subfamily.</text>
</comment>
<dbReference type="Gene3D" id="3.90.960.10">
    <property type="entry name" value="YbaK/aminoacyl-tRNA synthetase-associated domain"/>
    <property type="match status" value="1"/>
</dbReference>
<dbReference type="SUPFAM" id="SSF55826">
    <property type="entry name" value="YbaK/ProRS associated domain"/>
    <property type="match status" value="1"/>
</dbReference>
<dbReference type="PANTHER" id="PTHR30411:SF0">
    <property type="entry name" value="CYS-TRNA(PRO)_CYS-TRNA(CYS) DEACYLASE YBAK"/>
    <property type="match status" value="1"/>
</dbReference>
<evidence type="ECO:0000256" key="3">
    <source>
        <dbReference type="ARBA" id="ARBA00023239"/>
    </source>
</evidence>
<dbReference type="GO" id="GO:0002161">
    <property type="term" value="F:aminoacyl-tRNA deacylase activity"/>
    <property type="evidence" value="ECO:0007669"/>
    <property type="project" value="InterPro"/>
</dbReference>